<dbReference type="InterPro" id="IPR012902">
    <property type="entry name" value="N_methyl_site"/>
</dbReference>
<proteinExistence type="predicted"/>
<feature type="transmembrane region" description="Helical" evidence="1">
    <location>
        <begin position="7"/>
        <end position="26"/>
    </location>
</feature>
<evidence type="ECO:0000313" key="2">
    <source>
        <dbReference type="EMBL" id="OAI03038.1"/>
    </source>
</evidence>
<keyword evidence="1" id="KW-1133">Transmembrane helix</keyword>
<keyword evidence="1" id="KW-0812">Transmembrane</keyword>
<dbReference type="NCBIfam" id="TIGR02532">
    <property type="entry name" value="IV_pilin_GFxxxE"/>
    <property type="match status" value="1"/>
</dbReference>
<dbReference type="Pfam" id="PF07963">
    <property type="entry name" value="N_methyl"/>
    <property type="match status" value="1"/>
</dbReference>
<dbReference type="SUPFAM" id="SSF54523">
    <property type="entry name" value="Pili subunits"/>
    <property type="match status" value="1"/>
</dbReference>
<evidence type="ECO:0000256" key="1">
    <source>
        <dbReference type="SAM" id="Phobius"/>
    </source>
</evidence>
<accession>A0A177MBD9</accession>
<organism evidence="2 3">
    <name type="scientific">Methylomonas methanica</name>
    <dbReference type="NCBI Taxonomy" id="421"/>
    <lineage>
        <taxon>Bacteria</taxon>
        <taxon>Pseudomonadati</taxon>
        <taxon>Pseudomonadota</taxon>
        <taxon>Gammaproteobacteria</taxon>
        <taxon>Methylococcales</taxon>
        <taxon>Methylococcaceae</taxon>
        <taxon>Methylomonas</taxon>
    </lineage>
</organism>
<dbReference type="Gene3D" id="3.30.700.10">
    <property type="entry name" value="Glycoprotein, Type 4 Pilin"/>
    <property type="match status" value="1"/>
</dbReference>
<evidence type="ECO:0000313" key="3">
    <source>
        <dbReference type="Proteomes" id="UP000077763"/>
    </source>
</evidence>
<comment type="caution">
    <text evidence="2">The sequence shown here is derived from an EMBL/GenBank/DDBJ whole genome shotgun (WGS) entry which is preliminary data.</text>
</comment>
<reference evidence="2 3" key="1">
    <citation type="submission" date="2016-03" db="EMBL/GenBank/DDBJ databases">
        <authorList>
            <person name="Ploux O."/>
        </authorList>
    </citation>
    <scope>NUCLEOTIDE SEQUENCE [LARGE SCALE GENOMIC DNA]</scope>
    <source>
        <strain evidence="2 3">R-45371</strain>
    </source>
</reference>
<dbReference type="InterPro" id="IPR045584">
    <property type="entry name" value="Pilin-like"/>
</dbReference>
<dbReference type="AlphaFoldDB" id="A0A177MBD9"/>
<dbReference type="PROSITE" id="PS00409">
    <property type="entry name" value="PROKAR_NTER_METHYL"/>
    <property type="match status" value="1"/>
</dbReference>
<dbReference type="RefSeq" id="WP_064037057.1">
    <property type="nucleotide sequence ID" value="NZ_LUUH01000060.1"/>
</dbReference>
<protein>
    <recommendedName>
        <fullName evidence="4">MSHA biogenesis protein MshO</fullName>
    </recommendedName>
</protein>
<dbReference type="Proteomes" id="UP000077763">
    <property type="component" value="Unassembled WGS sequence"/>
</dbReference>
<dbReference type="EMBL" id="LUUH01000060">
    <property type="protein sequence ID" value="OAI03038.1"/>
    <property type="molecule type" value="Genomic_DNA"/>
</dbReference>
<keyword evidence="1" id="KW-0472">Membrane</keyword>
<evidence type="ECO:0008006" key="4">
    <source>
        <dbReference type="Google" id="ProtNLM"/>
    </source>
</evidence>
<name>A0A177MBD9_METMH</name>
<gene>
    <name evidence="2" type="ORF">A1353_15410</name>
</gene>
<sequence length="263" mass="28181">MRRANQGFTLIELITVLVIVGILAAMTTDIITLPVKSYLDLERRTTLVDNAESALRLMQRDIRRALPNSIRIAGGGTTLELLHISEGGRYRAKLAADGSGDVLDFTTSDNRFDVMGSLENTPAGELVIYNLGSGTSDAYAGSNRATLDNTSTTTQLILGTAKQFPLQSPEQRFFIVDTPLSYRCDLLAGTLLRYSGYSISATQVDPPAGTSGQLQANNVSSCDFAYSSATASHSGIVTLTITLTDSAGESTRLIRQIHVDNAP</sequence>